<feature type="coiled-coil region" evidence="1">
    <location>
        <begin position="36"/>
        <end position="63"/>
    </location>
</feature>
<comment type="caution">
    <text evidence="3">The sequence shown here is derived from an EMBL/GenBank/DDBJ whole genome shotgun (WGS) entry which is preliminary data.</text>
</comment>
<reference evidence="3 4" key="1">
    <citation type="submission" date="2019-10" db="EMBL/GenBank/DDBJ databases">
        <authorList>
            <person name="Palmer J.M."/>
        </authorList>
    </citation>
    <scope>NUCLEOTIDE SEQUENCE [LARGE SCALE GENOMIC DNA]</scope>
    <source>
        <strain evidence="3 4">TWF696</strain>
    </source>
</reference>
<keyword evidence="4" id="KW-1185">Reference proteome</keyword>
<dbReference type="Proteomes" id="UP001375240">
    <property type="component" value="Unassembled WGS sequence"/>
</dbReference>
<protein>
    <submittedName>
        <fullName evidence="3">Uncharacterized protein</fullName>
    </submittedName>
</protein>
<evidence type="ECO:0000256" key="1">
    <source>
        <dbReference type="SAM" id="Coils"/>
    </source>
</evidence>
<keyword evidence="2" id="KW-0812">Transmembrane</keyword>
<evidence type="ECO:0000313" key="3">
    <source>
        <dbReference type="EMBL" id="KAK6353349.1"/>
    </source>
</evidence>
<keyword evidence="2" id="KW-1133">Transmembrane helix</keyword>
<dbReference type="EMBL" id="JAVHNQ010000003">
    <property type="protein sequence ID" value="KAK6353349.1"/>
    <property type="molecule type" value="Genomic_DNA"/>
</dbReference>
<name>A0AAV9V3P9_9PEZI</name>
<accession>A0AAV9V3P9</accession>
<organism evidence="3 4">
    <name type="scientific">Orbilia brochopaga</name>
    <dbReference type="NCBI Taxonomy" id="3140254"/>
    <lineage>
        <taxon>Eukaryota</taxon>
        <taxon>Fungi</taxon>
        <taxon>Dikarya</taxon>
        <taxon>Ascomycota</taxon>
        <taxon>Pezizomycotina</taxon>
        <taxon>Orbiliomycetes</taxon>
        <taxon>Orbiliales</taxon>
        <taxon>Orbiliaceae</taxon>
        <taxon>Orbilia</taxon>
    </lineage>
</organism>
<evidence type="ECO:0000256" key="2">
    <source>
        <dbReference type="SAM" id="Phobius"/>
    </source>
</evidence>
<proteinExistence type="predicted"/>
<dbReference type="AlphaFoldDB" id="A0AAV9V3P9"/>
<keyword evidence="2" id="KW-0472">Membrane</keyword>
<gene>
    <name evidence="3" type="ORF">TWF696_005317</name>
</gene>
<sequence>MLPGARWFDPLLGGVVGGLIGCVGIAAYLFHHLNEVRSVRTRLDDLQEELDRFDKTATQLLEAFEHPGYVEESPIQSPRRRTLWDTT</sequence>
<feature type="transmembrane region" description="Helical" evidence="2">
    <location>
        <begin position="12"/>
        <end position="30"/>
    </location>
</feature>
<dbReference type="PROSITE" id="PS51257">
    <property type="entry name" value="PROKAR_LIPOPROTEIN"/>
    <property type="match status" value="1"/>
</dbReference>
<keyword evidence="1" id="KW-0175">Coiled coil</keyword>
<evidence type="ECO:0000313" key="4">
    <source>
        <dbReference type="Proteomes" id="UP001375240"/>
    </source>
</evidence>